<evidence type="ECO:0000313" key="2">
    <source>
        <dbReference type="EMBL" id="MFN2974431.1"/>
    </source>
</evidence>
<gene>
    <name evidence="2" type="ORF">ACK2TP_01515</name>
</gene>
<accession>A0ABW9KFJ5</accession>
<feature type="region of interest" description="Disordered" evidence="1">
    <location>
        <begin position="141"/>
        <end position="169"/>
    </location>
</feature>
<dbReference type="EMBL" id="JBJYXY010000001">
    <property type="protein sequence ID" value="MFN2974431.1"/>
    <property type="molecule type" value="Genomic_DNA"/>
</dbReference>
<evidence type="ECO:0000313" key="3">
    <source>
        <dbReference type="Proteomes" id="UP001634747"/>
    </source>
</evidence>
<protein>
    <submittedName>
        <fullName evidence="2">Uncharacterized protein</fullName>
    </submittedName>
</protein>
<proteinExistence type="predicted"/>
<organism evidence="2 3">
    <name type="scientific">Terriglobus aquaticus</name>
    <dbReference type="NCBI Taxonomy" id="940139"/>
    <lineage>
        <taxon>Bacteria</taxon>
        <taxon>Pseudomonadati</taxon>
        <taxon>Acidobacteriota</taxon>
        <taxon>Terriglobia</taxon>
        <taxon>Terriglobales</taxon>
        <taxon>Acidobacteriaceae</taxon>
        <taxon>Terriglobus</taxon>
    </lineage>
</organism>
<dbReference type="RefSeq" id="WP_263414005.1">
    <property type="nucleotide sequence ID" value="NZ_BAABBH010000001.1"/>
</dbReference>
<reference evidence="2 3" key="1">
    <citation type="submission" date="2024-12" db="EMBL/GenBank/DDBJ databases">
        <authorList>
            <person name="Lee Y."/>
        </authorList>
    </citation>
    <scope>NUCLEOTIDE SEQUENCE [LARGE SCALE GENOMIC DNA]</scope>
    <source>
        <strain evidence="2 3">03SUJ4</strain>
    </source>
</reference>
<sequence>MDWQAYWLILPRSVGQPKQDPLLHTCPGAQHVLPQTRFGSGQHTLFTQVPAQHWPLQHGLNGGQHLLLQMWLGSGQYTPFLQSWGAAQTPPQQICPAVQHSFPQFTNPVGQPQLPSGEQLETFAPQHTLLHTTMFCGQHRSPRKQLSCRPQQVNTPPHGTGQHPPPGNWHVPQHASQITLYAAIAVAHATGPPIHTFQSLIPDLSAARSPQLFQQLSQSGAL</sequence>
<name>A0ABW9KFJ5_9BACT</name>
<dbReference type="Proteomes" id="UP001634747">
    <property type="component" value="Unassembled WGS sequence"/>
</dbReference>
<keyword evidence="3" id="KW-1185">Reference proteome</keyword>
<evidence type="ECO:0000256" key="1">
    <source>
        <dbReference type="SAM" id="MobiDB-lite"/>
    </source>
</evidence>
<comment type="caution">
    <text evidence="2">The sequence shown here is derived from an EMBL/GenBank/DDBJ whole genome shotgun (WGS) entry which is preliminary data.</text>
</comment>